<protein>
    <recommendedName>
        <fullName evidence="2">Bleomycin resistance protein</fullName>
    </recommendedName>
</protein>
<dbReference type="AlphaFoldDB" id="A0A1C3XL37"/>
<dbReference type="InterPro" id="IPR004360">
    <property type="entry name" value="Glyas_Fos-R_dOase_dom"/>
</dbReference>
<dbReference type="EMBL" id="FMAI01000018">
    <property type="protein sequence ID" value="SCB52978.1"/>
    <property type="molecule type" value="Genomic_DNA"/>
</dbReference>
<dbReference type="Gene3D" id="3.10.180.10">
    <property type="entry name" value="2,3-Dihydroxybiphenyl 1,2-Dioxygenase, domain 1"/>
    <property type="match status" value="1"/>
</dbReference>
<dbReference type="InterPro" id="IPR037523">
    <property type="entry name" value="VOC_core"/>
</dbReference>
<keyword evidence="3" id="KW-0046">Antibiotic resistance</keyword>
<dbReference type="Pfam" id="PF00903">
    <property type="entry name" value="Glyoxalase"/>
    <property type="match status" value="1"/>
</dbReference>
<dbReference type="InterPro" id="IPR029068">
    <property type="entry name" value="Glyas_Bleomycin-R_OHBP_Dase"/>
</dbReference>
<evidence type="ECO:0000256" key="3">
    <source>
        <dbReference type="ARBA" id="ARBA00023251"/>
    </source>
</evidence>
<name>A0A1C3XL37_9BRAD</name>
<comment type="similarity">
    <text evidence="1">Belongs to the bleomycin resistance protein family.</text>
</comment>
<accession>A0A1C3XL37</accession>
<proteinExistence type="inferred from homology"/>
<feature type="domain" description="VOC" evidence="4">
    <location>
        <begin position="8"/>
        <end position="122"/>
    </location>
</feature>
<evidence type="ECO:0000256" key="2">
    <source>
        <dbReference type="ARBA" id="ARBA00021572"/>
    </source>
</evidence>
<dbReference type="SUPFAM" id="SSF54593">
    <property type="entry name" value="Glyoxalase/Bleomycin resistance protein/Dihydroxybiphenyl dioxygenase"/>
    <property type="match status" value="1"/>
</dbReference>
<dbReference type="Proteomes" id="UP000199184">
    <property type="component" value="Unassembled WGS sequence"/>
</dbReference>
<dbReference type="RefSeq" id="WP_091964722.1">
    <property type="nucleotide sequence ID" value="NZ_FMAI01000018.1"/>
</dbReference>
<dbReference type="PROSITE" id="PS51819">
    <property type="entry name" value="VOC"/>
    <property type="match status" value="1"/>
</dbReference>
<evidence type="ECO:0000259" key="4">
    <source>
        <dbReference type="PROSITE" id="PS51819"/>
    </source>
</evidence>
<reference evidence="6" key="1">
    <citation type="submission" date="2016-08" db="EMBL/GenBank/DDBJ databases">
        <authorList>
            <person name="Varghese N."/>
            <person name="Submissions Spin"/>
        </authorList>
    </citation>
    <scope>NUCLEOTIDE SEQUENCE [LARGE SCALE GENOMIC DNA]</scope>
    <source>
        <strain evidence="6">ERR11</strain>
    </source>
</reference>
<organism evidence="5 6">
    <name type="scientific">Bradyrhizobium shewense</name>
    <dbReference type="NCBI Taxonomy" id="1761772"/>
    <lineage>
        <taxon>Bacteria</taxon>
        <taxon>Pseudomonadati</taxon>
        <taxon>Pseudomonadota</taxon>
        <taxon>Alphaproteobacteria</taxon>
        <taxon>Hyphomicrobiales</taxon>
        <taxon>Nitrobacteraceae</taxon>
        <taxon>Bradyrhizobium</taxon>
    </lineage>
</organism>
<dbReference type="GO" id="GO:0046677">
    <property type="term" value="P:response to antibiotic"/>
    <property type="evidence" value="ECO:0007669"/>
    <property type="project" value="UniProtKB-KW"/>
</dbReference>
<evidence type="ECO:0000256" key="1">
    <source>
        <dbReference type="ARBA" id="ARBA00011051"/>
    </source>
</evidence>
<evidence type="ECO:0000313" key="6">
    <source>
        <dbReference type="Proteomes" id="UP000199184"/>
    </source>
</evidence>
<dbReference type="CDD" id="cd08349">
    <property type="entry name" value="BLMA_like"/>
    <property type="match status" value="1"/>
</dbReference>
<dbReference type="InterPro" id="IPR000335">
    <property type="entry name" value="Bleomycin-R"/>
</dbReference>
<evidence type="ECO:0000313" key="5">
    <source>
        <dbReference type="EMBL" id="SCB52978.1"/>
    </source>
</evidence>
<gene>
    <name evidence="5" type="ORF">GA0061098_101889</name>
</gene>
<sequence length="127" mass="13897">MTDEHPMMAGSATVFVVSDIAASLAYYRDVLGFEVTFEYGAPLSYACLCREEVALHLLAAAWTKRLPGQGGLCIFVRDVDQLYAELSGRGARPINQPEDRDYGMRDFDIVDADGNQLTFGMGIPEPG</sequence>
<keyword evidence="6" id="KW-1185">Reference proteome</keyword>